<keyword evidence="5" id="KW-1185">Reference proteome</keyword>
<dbReference type="Pfam" id="PF04397">
    <property type="entry name" value="LytTR"/>
    <property type="match status" value="1"/>
</dbReference>
<dbReference type="GO" id="GO:0003677">
    <property type="term" value="F:DNA binding"/>
    <property type="evidence" value="ECO:0007669"/>
    <property type="project" value="UniProtKB-KW"/>
</dbReference>
<dbReference type="PROSITE" id="PS50110">
    <property type="entry name" value="RESPONSE_REGULATORY"/>
    <property type="match status" value="1"/>
</dbReference>
<dbReference type="Gene3D" id="3.40.50.2300">
    <property type="match status" value="1"/>
</dbReference>
<dbReference type="InterPro" id="IPR007492">
    <property type="entry name" value="LytTR_DNA-bd_dom"/>
</dbReference>
<evidence type="ECO:0000259" key="3">
    <source>
        <dbReference type="PROSITE" id="PS50930"/>
    </source>
</evidence>
<dbReference type="InterPro" id="IPR011006">
    <property type="entry name" value="CheY-like_superfamily"/>
</dbReference>
<reference evidence="4 5" key="1">
    <citation type="submission" date="2023-09" db="EMBL/GenBank/DDBJ databases">
        <authorList>
            <person name="Rey-Velasco X."/>
        </authorList>
    </citation>
    <scope>NUCLEOTIDE SEQUENCE [LARGE SCALE GENOMIC DNA]</scope>
    <source>
        <strain evidence="4 5">P007</strain>
    </source>
</reference>
<dbReference type="InterPro" id="IPR046947">
    <property type="entry name" value="LytR-like"/>
</dbReference>
<keyword evidence="4" id="KW-0238">DNA-binding</keyword>
<dbReference type="Pfam" id="PF00072">
    <property type="entry name" value="Response_reg"/>
    <property type="match status" value="1"/>
</dbReference>
<proteinExistence type="predicted"/>
<protein>
    <submittedName>
        <fullName evidence="4">LytTR family DNA-binding domain-containing protein</fullName>
    </submittedName>
</protein>
<feature type="domain" description="Response regulatory" evidence="2">
    <location>
        <begin position="6"/>
        <end position="119"/>
    </location>
</feature>
<dbReference type="Proteomes" id="UP001250662">
    <property type="component" value="Unassembled WGS sequence"/>
</dbReference>
<dbReference type="PANTHER" id="PTHR37299:SF1">
    <property type="entry name" value="STAGE 0 SPORULATION PROTEIN A HOMOLOG"/>
    <property type="match status" value="1"/>
</dbReference>
<dbReference type="RefSeq" id="WP_311388166.1">
    <property type="nucleotide sequence ID" value="NZ_JAVRHU010000003.1"/>
</dbReference>
<keyword evidence="1" id="KW-0597">Phosphoprotein</keyword>
<dbReference type="Gene3D" id="2.40.50.1020">
    <property type="entry name" value="LytTr DNA-binding domain"/>
    <property type="match status" value="1"/>
</dbReference>
<name>A0ABU3BJI4_9FLAO</name>
<dbReference type="EMBL" id="JAVRHU010000003">
    <property type="protein sequence ID" value="MDT0622325.1"/>
    <property type="molecule type" value="Genomic_DNA"/>
</dbReference>
<dbReference type="SMART" id="SM00850">
    <property type="entry name" value="LytTR"/>
    <property type="match status" value="1"/>
</dbReference>
<evidence type="ECO:0000313" key="4">
    <source>
        <dbReference type="EMBL" id="MDT0622325.1"/>
    </source>
</evidence>
<dbReference type="SUPFAM" id="SSF52172">
    <property type="entry name" value="CheY-like"/>
    <property type="match status" value="1"/>
</dbReference>
<feature type="domain" description="HTH LytTR-type" evidence="3">
    <location>
        <begin position="149"/>
        <end position="256"/>
    </location>
</feature>
<gene>
    <name evidence="4" type="ORF">RM520_11870</name>
</gene>
<evidence type="ECO:0000256" key="1">
    <source>
        <dbReference type="PROSITE-ProRule" id="PRU00169"/>
    </source>
</evidence>
<evidence type="ECO:0000313" key="5">
    <source>
        <dbReference type="Proteomes" id="UP001250662"/>
    </source>
</evidence>
<evidence type="ECO:0000259" key="2">
    <source>
        <dbReference type="PROSITE" id="PS50110"/>
    </source>
</evidence>
<dbReference type="SMART" id="SM00448">
    <property type="entry name" value="REC"/>
    <property type="match status" value="1"/>
</dbReference>
<organism evidence="4 5">
    <name type="scientific">Croceitalea vernalis</name>
    <dbReference type="NCBI Taxonomy" id="3075599"/>
    <lineage>
        <taxon>Bacteria</taxon>
        <taxon>Pseudomonadati</taxon>
        <taxon>Bacteroidota</taxon>
        <taxon>Flavobacteriia</taxon>
        <taxon>Flavobacteriales</taxon>
        <taxon>Flavobacteriaceae</taxon>
        <taxon>Croceitalea</taxon>
    </lineage>
</organism>
<accession>A0ABU3BJI4</accession>
<feature type="modified residue" description="4-aspartylphosphate" evidence="1">
    <location>
        <position position="59"/>
    </location>
</feature>
<dbReference type="PROSITE" id="PS50930">
    <property type="entry name" value="HTH_LYTTR"/>
    <property type="match status" value="1"/>
</dbReference>
<comment type="caution">
    <text evidence="4">The sequence shown here is derived from an EMBL/GenBank/DDBJ whole genome shotgun (WGS) entry which is preliminary data.</text>
</comment>
<sequence>MSRQLKIAIIEDEPISRAYLKNLIEQTGFEHQIIEELDSVSDALVFFSKNPDLDLIFMDIHLGDGTCFDILNTVGIEKPIIFCTTFDTYAVQAFKYNSIDYILKPAKLDDIKDALKKYWSFKKSDEDDYLIRMDKMMGSFVSPNYKKRFLIRKNNKLMLTDVNNVICFYSEGGNTFLTEKSGTSHAVDFTLEKLEELLDPNNFFRINRKMMISIDEIHSVEDYFNNRLKIKLQNRIDLDLVVSRNRVKHFKNWLKGVS</sequence>
<dbReference type="PANTHER" id="PTHR37299">
    <property type="entry name" value="TRANSCRIPTIONAL REGULATOR-RELATED"/>
    <property type="match status" value="1"/>
</dbReference>
<dbReference type="InterPro" id="IPR001789">
    <property type="entry name" value="Sig_transdc_resp-reg_receiver"/>
</dbReference>